<dbReference type="PANTHER" id="PTHR43798">
    <property type="entry name" value="MONOACYLGLYCEROL LIPASE"/>
    <property type="match status" value="1"/>
</dbReference>
<dbReference type="Proteomes" id="UP000467214">
    <property type="component" value="Unassembled WGS sequence"/>
</dbReference>
<dbReference type="GO" id="GO:0016787">
    <property type="term" value="F:hydrolase activity"/>
    <property type="evidence" value="ECO:0007669"/>
    <property type="project" value="UniProtKB-KW"/>
</dbReference>
<evidence type="ECO:0000313" key="3">
    <source>
        <dbReference type="Proteomes" id="UP000467214"/>
    </source>
</evidence>
<protein>
    <submittedName>
        <fullName evidence="2">Alpha/beta fold hydrolase</fullName>
    </submittedName>
</protein>
<accession>A0A845BLS6</accession>
<dbReference type="EMBL" id="WSSB01000001">
    <property type="protein sequence ID" value="MXR35411.1"/>
    <property type="molecule type" value="Genomic_DNA"/>
</dbReference>
<evidence type="ECO:0000259" key="1">
    <source>
        <dbReference type="Pfam" id="PF00561"/>
    </source>
</evidence>
<organism evidence="2 3">
    <name type="scientific">Craterilacuibacter sinensis</name>
    <dbReference type="NCBI Taxonomy" id="2686017"/>
    <lineage>
        <taxon>Bacteria</taxon>
        <taxon>Pseudomonadati</taxon>
        <taxon>Pseudomonadota</taxon>
        <taxon>Betaproteobacteria</taxon>
        <taxon>Neisseriales</taxon>
        <taxon>Neisseriaceae</taxon>
        <taxon>Craterilacuibacter</taxon>
    </lineage>
</organism>
<dbReference type="Pfam" id="PF00561">
    <property type="entry name" value="Abhydrolase_1"/>
    <property type="match status" value="1"/>
</dbReference>
<comment type="caution">
    <text evidence="2">The sequence shown here is derived from an EMBL/GenBank/DDBJ whole genome shotgun (WGS) entry which is preliminary data.</text>
</comment>
<reference evidence="2 3" key="1">
    <citation type="submission" date="2019-12" db="EMBL/GenBank/DDBJ databases">
        <title>Neisseriaceae gen. nov. sp. Genome sequencing and assembly.</title>
        <authorList>
            <person name="Liu Z."/>
            <person name="Li A."/>
        </authorList>
    </citation>
    <scope>NUCLEOTIDE SEQUENCE [LARGE SCALE GENOMIC DNA]</scope>
    <source>
        <strain evidence="2 3">B2N2-7</strain>
    </source>
</reference>
<keyword evidence="3" id="KW-1185">Reference proteome</keyword>
<dbReference type="RefSeq" id="WP_160794058.1">
    <property type="nucleotide sequence ID" value="NZ_WSSB01000001.1"/>
</dbReference>
<name>A0A845BLS6_9NEIS</name>
<dbReference type="GO" id="GO:0016020">
    <property type="term" value="C:membrane"/>
    <property type="evidence" value="ECO:0007669"/>
    <property type="project" value="TreeGrafter"/>
</dbReference>
<dbReference type="SUPFAM" id="SSF53474">
    <property type="entry name" value="alpha/beta-Hydrolases"/>
    <property type="match status" value="1"/>
</dbReference>
<keyword evidence="2" id="KW-0378">Hydrolase</keyword>
<dbReference type="PANTHER" id="PTHR43798:SF20">
    <property type="entry name" value="2-SUCCINYL-6-HYDROXY-2,4-CYCLOHEXADIENE-1-CARBOXYLATE SYNTHASE-RELATED"/>
    <property type="match status" value="1"/>
</dbReference>
<proteinExistence type="predicted"/>
<gene>
    <name evidence="2" type="ORF">GQF02_00155</name>
</gene>
<dbReference type="InterPro" id="IPR029058">
    <property type="entry name" value="AB_hydrolase_fold"/>
</dbReference>
<sequence>MPYVHHDTLAIHYQVWGQPERPALALVFGFGMSARDWLDFGYIAALQTHFYLIAIEVRGHGDSSAPHHPGDYALPAMASDIAAVLDQLTIARATLWGYSLGAKMVLAYAAAQPDRVAALVLGGCEMHAKVDLDNDVVSQALAQGGQAWCSLWQQMFDVPTPLAARLQQADTASLLALRQAEARWPDLSDAPARLAMPCLLYAGEHCFYRAATAAMAEAFPNSRYLQRSGRTHFDLMPDSAWICHEVIASFARPAII</sequence>
<feature type="domain" description="AB hydrolase-1" evidence="1">
    <location>
        <begin position="24"/>
        <end position="133"/>
    </location>
</feature>
<dbReference type="Gene3D" id="3.40.50.1820">
    <property type="entry name" value="alpha/beta hydrolase"/>
    <property type="match status" value="1"/>
</dbReference>
<dbReference type="InterPro" id="IPR050266">
    <property type="entry name" value="AB_hydrolase_sf"/>
</dbReference>
<evidence type="ECO:0000313" key="2">
    <source>
        <dbReference type="EMBL" id="MXR35411.1"/>
    </source>
</evidence>
<dbReference type="InterPro" id="IPR000073">
    <property type="entry name" value="AB_hydrolase_1"/>
</dbReference>
<dbReference type="AlphaFoldDB" id="A0A845BLS6"/>